<reference evidence="3" key="1">
    <citation type="submission" date="2013-08" db="EMBL/GenBank/DDBJ databases">
        <authorList>
            <person name="Mendez C."/>
            <person name="Richter M."/>
            <person name="Ferrer M."/>
            <person name="Sanchez J."/>
        </authorList>
    </citation>
    <scope>NUCLEOTIDE SEQUENCE</scope>
</reference>
<feature type="non-terminal residue" evidence="3">
    <location>
        <position position="70"/>
    </location>
</feature>
<dbReference type="GO" id="GO:0009007">
    <property type="term" value="F:site-specific DNA-methyltransferase (adenine-specific) activity"/>
    <property type="evidence" value="ECO:0007669"/>
    <property type="project" value="InterPro"/>
</dbReference>
<dbReference type="EMBL" id="AUZX01004118">
    <property type="protein sequence ID" value="EQD71745.1"/>
    <property type="molecule type" value="Genomic_DNA"/>
</dbReference>
<reference evidence="3" key="2">
    <citation type="journal article" date="2014" name="ISME J.">
        <title>Microbial stratification in low pH oxic and suboxic macroscopic growths along an acid mine drainage.</title>
        <authorList>
            <person name="Mendez-Garcia C."/>
            <person name="Mesa V."/>
            <person name="Sprenger R.R."/>
            <person name="Richter M."/>
            <person name="Diez M.S."/>
            <person name="Solano J."/>
            <person name="Bargiela R."/>
            <person name="Golyshina O.V."/>
            <person name="Manteca A."/>
            <person name="Ramos J.L."/>
            <person name="Gallego J.R."/>
            <person name="Llorente I."/>
            <person name="Martins Dos Santos V.A."/>
            <person name="Jensen O.N."/>
            <person name="Pelaez A.I."/>
            <person name="Sanchez J."/>
            <person name="Ferrer M."/>
        </authorList>
    </citation>
    <scope>NUCLEOTIDE SEQUENCE</scope>
</reference>
<keyword evidence="3" id="KW-0489">Methyltransferase</keyword>
<gene>
    <name evidence="3" type="ORF">B1A_05645</name>
</gene>
<proteinExistence type="predicted"/>
<protein>
    <recommendedName>
        <fullName evidence="1">site-specific DNA-methyltransferase (adenine-specific)</fullName>
        <ecNumber evidence="1">2.1.1.72</ecNumber>
    </recommendedName>
</protein>
<evidence type="ECO:0000256" key="2">
    <source>
        <dbReference type="ARBA" id="ARBA00047942"/>
    </source>
</evidence>
<dbReference type="AlphaFoldDB" id="T1CRH5"/>
<name>T1CRH5_9ZZZZ</name>
<accession>T1CRH5</accession>
<sequence length="70" mass="7981">MADAFLHPETLKRWYAERYDLVAANGKQRAYEQVLAAYNSRPNGADLLFICRVCYGGVVRFRKADGYCST</sequence>
<dbReference type="Gene3D" id="1.10.1020.10">
    <property type="entry name" value="Adenine-specific Methyltransferase, Domain 2"/>
    <property type="match status" value="1"/>
</dbReference>
<comment type="caution">
    <text evidence="3">The sequence shown here is derived from an EMBL/GenBank/DDBJ whole genome shotgun (WGS) entry which is preliminary data.</text>
</comment>
<evidence type="ECO:0000313" key="3">
    <source>
        <dbReference type="EMBL" id="EQD71745.1"/>
    </source>
</evidence>
<comment type="catalytic activity">
    <reaction evidence="2">
        <text>a 2'-deoxyadenosine in DNA + S-adenosyl-L-methionine = an N(6)-methyl-2'-deoxyadenosine in DNA + S-adenosyl-L-homocysteine + H(+)</text>
        <dbReference type="Rhea" id="RHEA:15197"/>
        <dbReference type="Rhea" id="RHEA-COMP:12418"/>
        <dbReference type="Rhea" id="RHEA-COMP:12419"/>
        <dbReference type="ChEBI" id="CHEBI:15378"/>
        <dbReference type="ChEBI" id="CHEBI:57856"/>
        <dbReference type="ChEBI" id="CHEBI:59789"/>
        <dbReference type="ChEBI" id="CHEBI:90615"/>
        <dbReference type="ChEBI" id="CHEBI:90616"/>
        <dbReference type="EC" id="2.1.1.72"/>
    </reaction>
</comment>
<dbReference type="EC" id="2.1.1.72" evidence="1"/>
<dbReference type="GO" id="GO:0032259">
    <property type="term" value="P:methylation"/>
    <property type="evidence" value="ECO:0007669"/>
    <property type="project" value="UniProtKB-KW"/>
</dbReference>
<organism evidence="3">
    <name type="scientific">mine drainage metagenome</name>
    <dbReference type="NCBI Taxonomy" id="410659"/>
    <lineage>
        <taxon>unclassified sequences</taxon>
        <taxon>metagenomes</taxon>
        <taxon>ecological metagenomes</taxon>
    </lineage>
</organism>
<keyword evidence="3" id="KW-0808">Transferase</keyword>
<dbReference type="InterPro" id="IPR023095">
    <property type="entry name" value="Ade_MeTrfase_dom_2"/>
</dbReference>
<evidence type="ECO:0000256" key="1">
    <source>
        <dbReference type="ARBA" id="ARBA00011900"/>
    </source>
</evidence>